<evidence type="ECO:0000256" key="2">
    <source>
        <dbReference type="SAM" id="Phobius"/>
    </source>
</evidence>
<organism evidence="3 4">
    <name type="scientific">Trichoderma arundinaceum</name>
    <dbReference type="NCBI Taxonomy" id="490622"/>
    <lineage>
        <taxon>Eukaryota</taxon>
        <taxon>Fungi</taxon>
        <taxon>Dikarya</taxon>
        <taxon>Ascomycota</taxon>
        <taxon>Pezizomycotina</taxon>
        <taxon>Sordariomycetes</taxon>
        <taxon>Hypocreomycetidae</taxon>
        <taxon>Hypocreales</taxon>
        <taxon>Hypocreaceae</taxon>
        <taxon>Trichoderma</taxon>
    </lineage>
</organism>
<dbReference type="AlphaFoldDB" id="A0A395NKN4"/>
<evidence type="ECO:0000256" key="1">
    <source>
        <dbReference type="SAM" id="MobiDB-lite"/>
    </source>
</evidence>
<proteinExistence type="predicted"/>
<dbReference type="OrthoDB" id="194139at2759"/>
<keyword evidence="2" id="KW-0472">Membrane</keyword>
<feature type="compositionally biased region" description="Basic and acidic residues" evidence="1">
    <location>
        <begin position="1"/>
        <end position="10"/>
    </location>
</feature>
<protein>
    <submittedName>
        <fullName evidence="3">Mfs transporter</fullName>
    </submittedName>
</protein>
<keyword evidence="2" id="KW-0812">Transmembrane</keyword>
<accession>A0A395NKN4</accession>
<gene>
    <name evidence="3" type="ORF">TARUN_5789</name>
</gene>
<dbReference type="EMBL" id="PXOA01000351">
    <property type="protein sequence ID" value="RFU76433.1"/>
    <property type="molecule type" value="Genomic_DNA"/>
</dbReference>
<keyword evidence="4" id="KW-1185">Reference proteome</keyword>
<comment type="caution">
    <text evidence="3">The sequence shown here is derived from an EMBL/GenBank/DDBJ whole genome shotgun (WGS) entry which is preliminary data.</text>
</comment>
<dbReference type="Proteomes" id="UP000266272">
    <property type="component" value="Unassembled WGS sequence"/>
</dbReference>
<feature type="region of interest" description="Disordered" evidence="1">
    <location>
        <begin position="1"/>
        <end position="20"/>
    </location>
</feature>
<evidence type="ECO:0000313" key="4">
    <source>
        <dbReference type="Proteomes" id="UP000266272"/>
    </source>
</evidence>
<sequence>MLAQMPREEGFSESSFINNNSPQVGISSRITIAALCVLMLLVVEFAATLLAIFISQILEGNFYLSFYPDVDDTLTDPRYKKNENGQSELPTIQGWDFTFAVILAL</sequence>
<name>A0A395NKN4_TRIAR</name>
<reference evidence="3 4" key="1">
    <citation type="journal article" date="2018" name="PLoS Pathog.">
        <title>Evolution of structural diversity of trichothecenes, a family of toxins produced by plant pathogenic and entomopathogenic fungi.</title>
        <authorList>
            <person name="Proctor R.H."/>
            <person name="McCormick S.P."/>
            <person name="Kim H.S."/>
            <person name="Cardoza R.E."/>
            <person name="Stanley A.M."/>
            <person name="Lindo L."/>
            <person name="Kelly A."/>
            <person name="Brown D.W."/>
            <person name="Lee T."/>
            <person name="Vaughan M.M."/>
            <person name="Alexander N.J."/>
            <person name="Busman M."/>
            <person name="Gutierrez S."/>
        </authorList>
    </citation>
    <scope>NUCLEOTIDE SEQUENCE [LARGE SCALE GENOMIC DNA]</scope>
    <source>
        <strain evidence="3 4">IBT 40837</strain>
    </source>
</reference>
<feature type="transmembrane region" description="Helical" evidence="2">
    <location>
        <begin position="30"/>
        <end position="54"/>
    </location>
</feature>
<evidence type="ECO:0000313" key="3">
    <source>
        <dbReference type="EMBL" id="RFU76433.1"/>
    </source>
</evidence>
<keyword evidence="2" id="KW-1133">Transmembrane helix</keyword>